<dbReference type="PROSITE" id="PS51318">
    <property type="entry name" value="TAT"/>
    <property type="match status" value="1"/>
</dbReference>
<dbReference type="InterPro" id="IPR008972">
    <property type="entry name" value="Cupredoxin"/>
</dbReference>
<dbReference type="AlphaFoldDB" id="A0A6B0Y2X4"/>
<dbReference type="GO" id="GO:0016491">
    <property type="term" value="F:oxidoreductase activity"/>
    <property type="evidence" value="ECO:0007669"/>
    <property type="project" value="UniProtKB-KW"/>
</dbReference>
<evidence type="ECO:0000256" key="2">
    <source>
        <dbReference type="ARBA" id="ARBA00023002"/>
    </source>
</evidence>
<dbReference type="EMBL" id="VXRY01000402">
    <property type="protein sequence ID" value="MXY34403.1"/>
    <property type="molecule type" value="Genomic_DNA"/>
</dbReference>
<evidence type="ECO:0000259" key="3">
    <source>
        <dbReference type="Pfam" id="PF07731"/>
    </source>
</evidence>
<organism evidence="5">
    <name type="scientific">Boseongicola sp. SB0664_bin_43</name>
    <dbReference type="NCBI Taxonomy" id="2604844"/>
    <lineage>
        <taxon>Bacteria</taxon>
        <taxon>Pseudomonadati</taxon>
        <taxon>Pseudomonadota</taxon>
        <taxon>Alphaproteobacteria</taxon>
        <taxon>Rhodobacterales</taxon>
        <taxon>Paracoccaceae</taxon>
        <taxon>Boseongicola</taxon>
    </lineage>
</organism>
<gene>
    <name evidence="5" type="ORF">F4Y60_10030</name>
</gene>
<comment type="caution">
    <text evidence="5">The sequence shown here is derived from an EMBL/GenBank/DDBJ whole genome shotgun (WGS) entry which is preliminary data.</text>
</comment>
<feature type="domain" description="Plastocyanin-like" evidence="3">
    <location>
        <begin position="399"/>
        <end position="510"/>
    </location>
</feature>
<name>A0A6B0Y2X4_9RHOB</name>
<dbReference type="SUPFAM" id="SSF49503">
    <property type="entry name" value="Cupredoxins"/>
    <property type="match status" value="3"/>
</dbReference>
<dbReference type="CDD" id="cd13900">
    <property type="entry name" value="CuRO_3_Tth-MCO_like"/>
    <property type="match status" value="1"/>
</dbReference>
<keyword evidence="2" id="KW-0560">Oxidoreductase</keyword>
<dbReference type="PANTHER" id="PTHR11709:SF518">
    <property type="entry name" value="MULTICOPPER OXIDASE"/>
    <property type="match status" value="1"/>
</dbReference>
<dbReference type="InterPro" id="IPR006311">
    <property type="entry name" value="TAT_signal"/>
</dbReference>
<reference evidence="5" key="1">
    <citation type="submission" date="2019-09" db="EMBL/GenBank/DDBJ databases">
        <title>Characterisation of the sponge microbiome using genome-centric metagenomics.</title>
        <authorList>
            <person name="Engelberts J.P."/>
            <person name="Robbins S.J."/>
            <person name="De Goeij J.M."/>
            <person name="Aranda M."/>
            <person name="Bell S.C."/>
            <person name="Webster N.S."/>
        </authorList>
    </citation>
    <scope>NUCLEOTIDE SEQUENCE</scope>
    <source>
        <strain evidence="5">SB0664_bin_43</strain>
    </source>
</reference>
<evidence type="ECO:0000256" key="1">
    <source>
        <dbReference type="ARBA" id="ARBA00022723"/>
    </source>
</evidence>
<dbReference type="InterPro" id="IPR011707">
    <property type="entry name" value="Cu-oxidase-like_N"/>
</dbReference>
<dbReference type="InterPro" id="IPR002355">
    <property type="entry name" value="Cu_oxidase_Cu_BS"/>
</dbReference>
<proteinExistence type="predicted"/>
<dbReference type="CDD" id="cd13853">
    <property type="entry name" value="CuRO_1_Tth-MCO_like"/>
    <property type="match status" value="1"/>
</dbReference>
<dbReference type="InterPro" id="IPR011706">
    <property type="entry name" value="Cu-oxidase_C"/>
</dbReference>
<keyword evidence="1" id="KW-0479">Metal-binding</keyword>
<protein>
    <submittedName>
        <fullName evidence="5">Multicopper oxidase domain-containing protein</fullName>
    </submittedName>
</protein>
<dbReference type="InterPro" id="IPR045087">
    <property type="entry name" value="Cu-oxidase_fam"/>
</dbReference>
<accession>A0A6B0Y2X4</accession>
<evidence type="ECO:0000313" key="5">
    <source>
        <dbReference type="EMBL" id="MXY34403.1"/>
    </source>
</evidence>
<dbReference type="Pfam" id="PF07732">
    <property type="entry name" value="Cu-oxidase_3"/>
    <property type="match status" value="1"/>
</dbReference>
<evidence type="ECO:0000259" key="4">
    <source>
        <dbReference type="Pfam" id="PF07732"/>
    </source>
</evidence>
<dbReference type="Gene3D" id="2.60.40.420">
    <property type="entry name" value="Cupredoxins - blue copper proteins"/>
    <property type="match status" value="3"/>
</dbReference>
<sequence length="512" mass="55904">MFGSGCAASAMEDHAVTLALSRRSMLHGSAALAATSLLIGGFSTVAVSDDRVARRSNLTLRVQEVNGRPTYNGLSPGPTIVADPGDTIDVHLINDLPALHDDCVDNHNSFHGLNTTNLHTHGLHVSPTTDSSGRFDADNVFVRVVPKNQVVPCADVVTADVKTVRWHENRFRFETGADHPSGTFWYHAHKHGSTFQQVAAGLSGPLIIRDRPGAMPEYIARASEKILMIMNQGLVLTDPNGGGTAGPTIAMHPGEVQRWRIINAQAAGNSFAYIQSNVPGLEIYQIAFDGLTLHRRIKVDQGNDDEPWLNPAALAPGNRTDFIVRVPPDAKESSFSIPVIREVREALGLSGAIASEIKIDISGRPLNSAWSDDDTLPGPGLEPFDDVPRSRRKIMFSPQFRIDGQAYDGRVKHSVPLGAKEEWTVYNNTGGVHAFHIHVNPFFVTHVNGVELARDDPLRRWQDTVGLPYGDDGPGSVTFRTRFETFTGKFVIHCHILRHEDLGMMQIVEVTG</sequence>
<dbReference type="PANTHER" id="PTHR11709">
    <property type="entry name" value="MULTI-COPPER OXIDASE"/>
    <property type="match status" value="1"/>
</dbReference>
<dbReference type="Pfam" id="PF07731">
    <property type="entry name" value="Cu-oxidase_2"/>
    <property type="match status" value="1"/>
</dbReference>
<dbReference type="GO" id="GO:0005507">
    <property type="term" value="F:copper ion binding"/>
    <property type="evidence" value="ECO:0007669"/>
    <property type="project" value="InterPro"/>
</dbReference>
<dbReference type="PROSITE" id="PS00080">
    <property type="entry name" value="MULTICOPPER_OXIDASE2"/>
    <property type="match status" value="1"/>
</dbReference>
<feature type="domain" description="Plastocyanin-like" evidence="4">
    <location>
        <begin position="170"/>
        <end position="212"/>
    </location>
</feature>